<dbReference type="Proteomes" id="UP000054770">
    <property type="component" value="Unassembled WGS sequence"/>
</dbReference>
<dbReference type="PANTHER" id="PTHR32071">
    <property type="entry name" value="TRANSCRIPTIONAL REGULATORY PROTEIN"/>
    <property type="match status" value="1"/>
</dbReference>
<evidence type="ECO:0000256" key="4">
    <source>
        <dbReference type="ARBA" id="ARBA00023125"/>
    </source>
</evidence>
<dbReference type="Pfam" id="PF25601">
    <property type="entry name" value="AAA_lid_14"/>
    <property type="match status" value="1"/>
</dbReference>
<dbReference type="InterPro" id="IPR025944">
    <property type="entry name" value="Sigma_54_int_dom_CS"/>
</dbReference>
<dbReference type="PRINTS" id="PR01590">
    <property type="entry name" value="HTHFIS"/>
</dbReference>
<dbReference type="PANTHER" id="PTHR32071:SF77">
    <property type="entry name" value="TRANSCRIPTIONAL REGULATORY PROTEIN"/>
    <property type="match status" value="1"/>
</dbReference>
<dbReference type="EMBL" id="FCON02000048">
    <property type="protein sequence ID" value="SAL71898.1"/>
    <property type="molecule type" value="Genomic_DNA"/>
</dbReference>
<dbReference type="InterPro" id="IPR058031">
    <property type="entry name" value="AAA_lid_NorR"/>
</dbReference>
<keyword evidence="1" id="KW-0547">Nucleotide-binding</keyword>
<keyword evidence="4" id="KW-0238">DNA-binding</keyword>
<evidence type="ECO:0000256" key="2">
    <source>
        <dbReference type="ARBA" id="ARBA00022840"/>
    </source>
</evidence>
<dbReference type="RefSeq" id="WP_087646280.1">
    <property type="nucleotide sequence ID" value="NZ_FCON02000048.1"/>
</dbReference>
<comment type="caution">
    <text evidence="8">The sequence shown here is derived from an EMBL/GenBank/DDBJ whole genome shotgun (WGS) entry which is preliminary data.</text>
</comment>
<organism evidence="8 9">
    <name type="scientific">Caballeronia choica</name>
    <dbReference type="NCBI Taxonomy" id="326476"/>
    <lineage>
        <taxon>Bacteria</taxon>
        <taxon>Pseudomonadati</taxon>
        <taxon>Pseudomonadota</taxon>
        <taxon>Betaproteobacteria</taxon>
        <taxon>Burkholderiales</taxon>
        <taxon>Burkholderiaceae</taxon>
        <taxon>Caballeronia</taxon>
    </lineage>
</organism>
<dbReference type="GO" id="GO:0006355">
    <property type="term" value="P:regulation of DNA-templated transcription"/>
    <property type="evidence" value="ECO:0007669"/>
    <property type="project" value="InterPro"/>
</dbReference>
<dbReference type="AlphaFoldDB" id="A0A158JSZ3"/>
<protein>
    <submittedName>
        <fullName evidence="8">Fis family GAF modulated sigma54 specific transcriptional regulator</fullName>
    </submittedName>
</protein>
<evidence type="ECO:0000256" key="6">
    <source>
        <dbReference type="SAM" id="MobiDB-lite"/>
    </source>
</evidence>
<dbReference type="SUPFAM" id="SSF46689">
    <property type="entry name" value="Homeodomain-like"/>
    <property type="match status" value="1"/>
</dbReference>
<keyword evidence="3" id="KW-0805">Transcription regulation</keyword>
<proteinExistence type="predicted"/>
<dbReference type="Gene3D" id="3.40.50.300">
    <property type="entry name" value="P-loop containing nucleotide triphosphate hydrolases"/>
    <property type="match status" value="1"/>
</dbReference>
<keyword evidence="5" id="KW-0804">Transcription</keyword>
<dbReference type="Gene3D" id="3.30.450.40">
    <property type="match status" value="1"/>
</dbReference>
<dbReference type="InterPro" id="IPR002078">
    <property type="entry name" value="Sigma_54_int"/>
</dbReference>
<dbReference type="InterPro" id="IPR009057">
    <property type="entry name" value="Homeodomain-like_sf"/>
</dbReference>
<dbReference type="Pfam" id="PF00158">
    <property type="entry name" value="Sigma54_activat"/>
    <property type="match status" value="1"/>
</dbReference>
<dbReference type="Gene3D" id="1.10.8.60">
    <property type="match status" value="1"/>
</dbReference>
<name>A0A158JSZ3_9BURK</name>
<gene>
    <name evidence="8" type="ORF">AWB68_04198</name>
</gene>
<dbReference type="Pfam" id="PF02954">
    <property type="entry name" value="HTH_8"/>
    <property type="match status" value="1"/>
</dbReference>
<dbReference type="CDD" id="cd00009">
    <property type="entry name" value="AAA"/>
    <property type="match status" value="1"/>
</dbReference>
<dbReference type="InterPro" id="IPR025662">
    <property type="entry name" value="Sigma_54_int_dom_ATP-bd_1"/>
</dbReference>
<evidence type="ECO:0000259" key="7">
    <source>
        <dbReference type="PROSITE" id="PS50045"/>
    </source>
</evidence>
<dbReference type="Pfam" id="PF01590">
    <property type="entry name" value="GAF"/>
    <property type="match status" value="1"/>
</dbReference>
<dbReference type="PROSITE" id="PS00675">
    <property type="entry name" value="SIGMA54_INTERACT_1"/>
    <property type="match status" value="1"/>
</dbReference>
<dbReference type="InterPro" id="IPR025943">
    <property type="entry name" value="Sigma_54_int_dom_ATP-bd_2"/>
</dbReference>
<accession>A0A158JSZ3</accession>
<dbReference type="GO" id="GO:0043565">
    <property type="term" value="F:sequence-specific DNA binding"/>
    <property type="evidence" value="ECO:0007669"/>
    <property type="project" value="InterPro"/>
</dbReference>
<dbReference type="PROSITE" id="PS00688">
    <property type="entry name" value="SIGMA54_INTERACT_3"/>
    <property type="match status" value="1"/>
</dbReference>
<dbReference type="InterPro" id="IPR027417">
    <property type="entry name" value="P-loop_NTPase"/>
</dbReference>
<feature type="domain" description="Sigma-54 factor interaction" evidence="7">
    <location>
        <begin position="353"/>
        <end position="578"/>
    </location>
</feature>
<dbReference type="InterPro" id="IPR002197">
    <property type="entry name" value="HTH_Fis"/>
</dbReference>
<sequence>MSSLADINTHVREVLNIVNNPLAARAANDSVAQSWIRCLNEFRLDPARFVMPPVLTQQELADRREAAGDLIACSKLEMTTLYQQLADPELAVVLVDADGVIVHQVSSVPFGEAVAADGLRVGALWSEREAGTNGMGTCLIERDCIAVCQHEHFYPRYTSLTCSAAPIFDDRGTIVGVLDVTSRSKLLQQHSLVLVGMSRQMIENRLIDARYRHANMIHFHSRPEFVGTLHAGKLAVSDDGVVLAASRSALFQLDFRSPTELCGKRIEEAFNASLEDMIARSIRGSFHPVTVYSAKANSRFFLTAQTPRDARTGVTRILLNDPVSREVSGAARAKASKKDAREPTGHLDKLSHLEFGDPRMASQIQLAARVIQRKIPIILRGQTGTGKEVFANALHSISPNCDGTFVAVNCASLPENLIESELFGYRAGAFTGAQREGRRGKIVQSNGGTLFLDEIGDMPMALQARLLRVIEEHEVTPLGAETTVKVDFQLISASHRNLSELVQTGAFREDLYYRLNGIEINLPPLRERADALALINHILESEAEDPPPLSAEARHALLSYAWPGNIRQLRHVLQMAIALCDGPEIKCSHLPAEVVNGGGTPATARLASPSAAPAPATASAAPEPHLTDDADTSALNAIQVRERETVLSLLDEHRWNVSNVAKVLGISRNTLYRKMHRLHIRLSHDGPSSTHDA</sequence>
<evidence type="ECO:0000256" key="1">
    <source>
        <dbReference type="ARBA" id="ARBA00022741"/>
    </source>
</evidence>
<feature type="compositionally biased region" description="Low complexity" evidence="6">
    <location>
        <begin position="604"/>
        <end position="622"/>
    </location>
</feature>
<dbReference type="OrthoDB" id="9761705at2"/>
<dbReference type="InterPro" id="IPR003018">
    <property type="entry name" value="GAF"/>
</dbReference>
<dbReference type="SUPFAM" id="SSF55781">
    <property type="entry name" value="GAF domain-like"/>
    <property type="match status" value="1"/>
</dbReference>
<dbReference type="SMART" id="SM00382">
    <property type="entry name" value="AAA"/>
    <property type="match status" value="1"/>
</dbReference>
<dbReference type="InterPro" id="IPR029016">
    <property type="entry name" value="GAF-like_dom_sf"/>
</dbReference>
<dbReference type="PROSITE" id="PS50045">
    <property type="entry name" value="SIGMA54_INTERACT_4"/>
    <property type="match status" value="1"/>
</dbReference>
<dbReference type="PROSITE" id="PS00676">
    <property type="entry name" value="SIGMA54_INTERACT_2"/>
    <property type="match status" value="1"/>
</dbReference>
<evidence type="ECO:0000313" key="8">
    <source>
        <dbReference type="EMBL" id="SAL71898.1"/>
    </source>
</evidence>
<keyword evidence="9" id="KW-1185">Reference proteome</keyword>
<feature type="region of interest" description="Disordered" evidence="6">
    <location>
        <begin position="604"/>
        <end position="629"/>
    </location>
</feature>
<dbReference type="FunFam" id="3.40.50.300:FF:000006">
    <property type="entry name" value="DNA-binding transcriptional regulator NtrC"/>
    <property type="match status" value="1"/>
</dbReference>
<dbReference type="SUPFAM" id="SSF52540">
    <property type="entry name" value="P-loop containing nucleoside triphosphate hydrolases"/>
    <property type="match status" value="1"/>
</dbReference>
<keyword evidence="2" id="KW-0067">ATP-binding</keyword>
<evidence type="ECO:0000256" key="5">
    <source>
        <dbReference type="ARBA" id="ARBA00023163"/>
    </source>
</evidence>
<evidence type="ECO:0000313" key="9">
    <source>
        <dbReference type="Proteomes" id="UP000054770"/>
    </source>
</evidence>
<evidence type="ECO:0000256" key="3">
    <source>
        <dbReference type="ARBA" id="ARBA00023015"/>
    </source>
</evidence>
<dbReference type="GO" id="GO:0005524">
    <property type="term" value="F:ATP binding"/>
    <property type="evidence" value="ECO:0007669"/>
    <property type="project" value="UniProtKB-KW"/>
</dbReference>
<dbReference type="Gene3D" id="1.10.10.60">
    <property type="entry name" value="Homeodomain-like"/>
    <property type="match status" value="1"/>
</dbReference>
<reference evidence="8" key="1">
    <citation type="submission" date="2016-01" db="EMBL/GenBank/DDBJ databases">
        <authorList>
            <person name="Peeters C."/>
        </authorList>
    </citation>
    <scope>NUCLEOTIDE SEQUENCE [LARGE SCALE GENOMIC DNA]</scope>
    <source>
        <strain evidence="8">LMG 22940</strain>
    </source>
</reference>
<dbReference type="InterPro" id="IPR003593">
    <property type="entry name" value="AAA+_ATPase"/>
</dbReference>